<keyword evidence="1" id="KW-0472">Membrane</keyword>
<protein>
    <submittedName>
        <fullName evidence="2">Uncharacterized protein</fullName>
    </submittedName>
</protein>
<evidence type="ECO:0000313" key="3">
    <source>
        <dbReference type="Proteomes" id="UP001500298"/>
    </source>
</evidence>
<dbReference type="Proteomes" id="UP001500298">
    <property type="component" value="Unassembled WGS sequence"/>
</dbReference>
<accession>A0ABP9DCC7</accession>
<evidence type="ECO:0000256" key="1">
    <source>
        <dbReference type="SAM" id="Phobius"/>
    </source>
</evidence>
<proteinExistence type="predicted"/>
<feature type="transmembrane region" description="Helical" evidence="1">
    <location>
        <begin position="55"/>
        <end position="80"/>
    </location>
</feature>
<reference evidence="3" key="1">
    <citation type="journal article" date="2019" name="Int. J. Syst. Evol. Microbiol.">
        <title>The Global Catalogue of Microorganisms (GCM) 10K type strain sequencing project: providing services to taxonomists for standard genome sequencing and annotation.</title>
        <authorList>
            <consortium name="The Broad Institute Genomics Platform"/>
            <consortium name="The Broad Institute Genome Sequencing Center for Infectious Disease"/>
            <person name="Wu L."/>
            <person name="Ma J."/>
        </authorList>
    </citation>
    <scope>NUCLEOTIDE SEQUENCE [LARGE SCALE GENOMIC DNA]</scope>
    <source>
        <strain evidence="3">JCM 18326</strain>
    </source>
</reference>
<keyword evidence="3" id="KW-1185">Reference proteome</keyword>
<dbReference type="RefSeq" id="WP_345372521.1">
    <property type="nucleotide sequence ID" value="NZ_BAABJX010000038.1"/>
</dbReference>
<organism evidence="2 3">
    <name type="scientific">Algivirga pacifica</name>
    <dbReference type="NCBI Taxonomy" id="1162670"/>
    <lineage>
        <taxon>Bacteria</taxon>
        <taxon>Pseudomonadati</taxon>
        <taxon>Bacteroidota</taxon>
        <taxon>Cytophagia</taxon>
        <taxon>Cytophagales</taxon>
        <taxon>Flammeovirgaceae</taxon>
        <taxon>Algivirga</taxon>
    </lineage>
</organism>
<name>A0ABP9DCC7_9BACT</name>
<dbReference type="EMBL" id="BAABJX010000038">
    <property type="protein sequence ID" value="GAA4839833.1"/>
    <property type="molecule type" value="Genomic_DNA"/>
</dbReference>
<keyword evidence="1" id="KW-0812">Transmembrane</keyword>
<comment type="caution">
    <text evidence="2">The sequence shown here is derived from an EMBL/GenBank/DDBJ whole genome shotgun (WGS) entry which is preliminary data.</text>
</comment>
<evidence type="ECO:0000313" key="2">
    <source>
        <dbReference type="EMBL" id="GAA4839833.1"/>
    </source>
</evidence>
<sequence length="93" mass="10858">MKVYNVADFLRLVGYKLWLMIYQYSDYKPVVIQFPHFKVVIEIEGKTFFLVPISILASMIIRVLCLYVTVLVAGLLLCVWEGMKSEILIIQNR</sequence>
<gene>
    <name evidence="2" type="ORF">GCM10023331_26300</name>
</gene>
<keyword evidence="1" id="KW-1133">Transmembrane helix</keyword>